<sequence length="114" mass="12368">MQIVLAMAVLGVGLVSAVQRMPLVMAVGCVAQENDQWWLVSATEPIEITDEVPPEPEVATVLGAGRLRLIGTLDEFGVSNHAGHKVRVKGILLEDDNETRLNLTSIRHMLPSCE</sequence>
<gene>
    <name evidence="1" type="ORF">METZ01_LOCUS40966</name>
</gene>
<reference evidence="1" key="1">
    <citation type="submission" date="2018-05" db="EMBL/GenBank/DDBJ databases">
        <authorList>
            <person name="Lanie J.A."/>
            <person name="Ng W.-L."/>
            <person name="Kazmierczak K.M."/>
            <person name="Andrzejewski T.M."/>
            <person name="Davidsen T.M."/>
            <person name="Wayne K.J."/>
            <person name="Tettelin H."/>
            <person name="Glass J.I."/>
            <person name="Rusch D."/>
            <person name="Podicherti R."/>
            <person name="Tsui H.-C.T."/>
            <person name="Winkler M.E."/>
        </authorList>
    </citation>
    <scope>NUCLEOTIDE SEQUENCE</scope>
</reference>
<name>A0A381R8V3_9ZZZZ</name>
<accession>A0A381R8V3</accession>
<protein>
    <submittedName>
        <fullName evidence="1">Uncharacterized protein</fullName>
    </submittedName>
</protein>
<evidence type="ECO:0000313" key="1">
    <source>
        <dbReference type="EMBL" id="SUZ88112.1"/>
    </source>
</evidence>
<dbReference type="AlphaFoldDB" id="A0A381R8V3"/>
<organism evidence="1">
    <name type="scientific">marine metagenome</name>
    <dbReference type="NCBI Taxonomy" id="408172"/>
    <lineage>
        <taxon>unclassified sequences</taxon>
        <taxon>metagenomes</taxon>
        <taxon>ecological metagenomes</taxon>
    </lineage>
</organism>
<proteinExistence type="predicted"/>
<dbReference type="EMBL" id="UINC01001755">
    <property type="protein sequence ID" value="SUZ88112.1"/>
    <property type="molecule type" value="Genomic_DNA"/>
</dbReference>